<evidence type="ECO:0000313" key="2">
    <source>
        <dbReference type="EMBL" id="SEP64973.1"/>
    </source>
</evidence>
<dbReference type="AlphaFoldDB" id="A0A1H8ZL36"/>
<protein>
    <recommendedName>
        <fullName evidence="4">Outer membrane protein beta-barrel domain-containing protein</fullName>
    </recommendedName>
</protein>
<dbReference type="RefSeq" id="WP_074639805.1">
    <property type="nucleotide sequence ID" value="NZ_AP025286.1"/>
</dbReference>
<name>A0A1H8ZL36_9SPIR</name>
<evidence type="ECO:0000313" key="3">
    <source>
        <dbReference type="Proteomes" id="UP000182360"/>
    </source>
</evidence>
<evidence type="ECO:0008006" key="4">
    <source>
        <dbReference type="Google" id="ProtNLM"/>
    </source>
</evidence>
<feature type="signal peptide" evidence="1">
    <location>
        <begin position="1"/>
        <end position="22"/>
    </location>
</feature>
<keyword evidence="1" id="KW-0732">Signal</keyword>
<reference evidence="2 3" key="1">
    <citation type="submission" date="2016-10" db="EMBL/GenBank/DDBJ databases">
        <authorList>
            <person name="de Groot N.N."/>
        </authorList>
    </citation>
    <scope>NUCLEOTIDE SEQUENCE [LARGE SCALE GENOMIC DNA]</scope>
    <source>
        <strain evidence="2 3">B25</strain>
    </source>
</reference>
<gene>
    <name evidence="2" type="ORF">SAMN04487977_1018</name>
</gene>
<proteinExistence type="predicted"/>
<dbReference type="Proteomes" id="UP000182360">
    <property type="component" value="Unassembled WGS sequence"/>
</dbReference>
<organism evidence="2 3">
    <name type="scientific">Treponema bryantii</name>
    <dbReference type="NCBI Taxonomy" id="163"/>
    <lineage>
        <taxon>Bacteria</taxon>
        <taxon>Pseudomonadati</taxon>
        <taxon>Spirochaetota</taxon>
        <taxon>Spirochaetia</taxon>
        <taxon>Spirochaetales</taxon>
        <taxon>Treponemataceae</taxon>
        <taxon>Treponema</taxon>
    </lineage>
</organism>
<feature type="chain" id="PRO_5010209377" description="Outer membrane protein beta-barrel domain-containing protein" evidence="1">
    <location>
        <begin position="23"/>
        <end position="212"/>
    </location>
</feature>
<sequence>MKKIIAMAFTAVLMLSATFALDFEVGARGILGRNFDGGSFADNYNAAKEDKTFDFGFGAYANFALFGGLGIQAEANYVRSSITFAKDGTQNVQYNMHILDLSPMAWLNLDLWKFTVGFGVGPNFEIPLASLGDITNAKKQDFTVGLITGADFKFYFTDHLGLVLSGRFVCDFKKKDVPIEVNGYQVGGASYPTYSFARRTLYGGLGLEFKFF</sequence>
<dbReference type="EMBL" id="FOFU01000001">
    <property type="protein sequence ID" value="SEP64973.1"/>
    <property type="molecule type" value="Genomic_DNA"/>
</dbReference>
<evidence type="ECO:0000256" key="1">
    <source>
        <dbReference type="SAM" id="SignalP"/>
    </source>
</evidence>
<accession>A0A1H8ZL36</accession>
<keyword evidence="3" id="KW-1185">Reference proteome</keyword>